<dbReference type="OrthoDB" id="8445658at2"/>
<sequence>MLRAGLSFTREYLRHRLYHKDRRAAFGAVADDVRRDRVFLVGNGPSLRGMDLDRLAAEDYFLCNLAERIDWVRERSHPFYIASDARVPDGYANGRPGIDAGRYFLNDELRPKLDQAFVDDADIVWFSGARGGTLKRGLTRRPWISVPGGQTVLLSAAQIALWLGYRQILIIGCDLDYQSPAPYAYAISKEERAARRNEIKMVESTNRAFALLDRKARRNGQSIVNAGIGGKLDSLERADFESLFRA</sequence>
<dbReference type="RefSeq" id="WP_045683413.1">
    <property type="nucleotide sequence ID" value="NZ_CP010803.1"/>
</dbReference>
<dbReference type="Gene3D" id="3.90.1480.10">
    <property type="entry name" value="Alpha-2,3-sialyltransferase"/>
    <property type="match status" value="1"/>
</dbReference>
<dbReference type="HOGENOM" id="CLU_1128011_0_0_5"/>
<name>A0A0D5LTX0_MAREN</name>
<dbReference type="STRING" id="1486262.TM49_18485"/>
<dbReference type="PATRIC" id="fig|1486262.3.peg.3826"/>
<dbReference type="KEGG" id="mey:TM49_18485"/>
<dbReference type="AlphaFoldDB" id="A0A0D5LTX0"/>
<proteinExistence type="predicted"/>
<dbReference type="EMBL" id="CP010803">
    <property type="protein sequence ID" value="AJY47212.1"/>
    <property type="molecule type" value="Genomic_DNA"/>
</dbReference>
<evidence type="ECO:0000313" key="1">
    <source>
        <dbReference type="EMBL" id="AJY47212.1"/>
    </source>
</evidence>
<keyword evidence="2" id="KW-1185">Reference proteome</keyword>
<organism evidence="1 2">
    <name type="scientific">Martelella endophytica</name>
    <dbReference type="NCBI Taxonomy" id="1486262"/>
    <lineage>
        <taxon>Bacteria</taxon>
        <taxon>Pseudomonadati</taxon>
        <taxon>Pseudomonadota</taxon>
        <taxon>Alphaproteobacteria</taxon>
        <taxon>Hyphomicrobiales</taxon>
        <taxon>Aurantimonadaceae</taxon>
        <taxon>Martelella</taxon>
    </lineage>
</organism>
<protein>
    <recommendedName>
        <fullName evidence="3">DUF115 domain-containing protein</fullName>
    </recommendedName>
</protein>
<gene>
    <name evidence="1" type="ORF">TM49_18485</name>
</gene>
<evidence type="ECO:0000313" key="2">
    <source>
        <dbReference type="Proteomes" id="UP000032611"/>
    </source>
</evidence>
<evidence type="ECO:0008006" key="3">
    <source>
        <dbReference type="Google" id="ProtNLM"/>
    </source>
</evidence>
<reference evidence="1 2" key="1">
    <citation type="journal article" date="2015" name="Genome Announc.">
        <title>Complete genome sequence of Martelella endophytica YC6887, which has antifungal activity associated with a halophyte.</title>
        <authorList>
            <person name="Khan A."/>
            <person name="Khan H."/>
            <person name="Chung E.J."/>
            <person name="Hossain M.T."/>
            <person name="Chung Y.R."/>
        </authorList>
    </citation>
    <scope>NUCLEOTIDE SEQUENCE [LARGE SCALE GENOMIC DNA]</scope>
    <source>
        <strain evidence="1">YC6887</strain>
    </source>
</reference>
<dbReference type="Proteomes" id="UP000032611">
    <property type="component" value="Chromosome"/>
</dbReference>
<accession>A0A0D5LTX0</accession>